<comment type="caution">
    <text evidence="1">The sequence shown here is derived from an EMBL/GenBank/DDBJ whole genome shotgun (WGS) entry which is preliminary data.</text>
</comment>
<protein>
    <submittedName>
        <fullName evidence="1">Thioredoxin family protein</fullName>
    </submittedName>
</protein>
<evidence type="ECO:0000313" key="2">
    <source>
        <dbReference type="Proteomes" id="UP000654345"/>
    </source>
</evidence>
<evidence type="ECO:0000313" key="1">
    <source>
        <dbReference type="EMBL" id="GHO55032.1"/>
    </source>
</evidence>
<reference evidence="1 2" key="1">
    <citation type="journal article" date="2021" name="Int. J. Syst. Evol. Microbiol.">
        <title>Reticulibacter mediterranei gen. nov., sp. nov., within the new family Reticulibacteraceae fam. nov., and Ktedonospora formicarum gen. nov., sp. nov., Ktedonobacter robiniae sp. nov., Dictyobacter formicarum sp. nov. and Dictyobacter arantiisoli sp. nov., belonging to the class Ktedonobacteria.</title>
        <authorList>
            <person name="Yabe S."/>
            <person name="Zheng Y."/>
            <person name="Wang C.M."/>
            <person name="Sakai Y."/>
            <person name="Abe K."/>
            <person name="Yokota A."/>
            <person name="Donadio S."/>
            <person name="Cavaletti L."/>
            <person name="Monciardini P."/>
        </authorList>
    </citation>
    <scope>NUCLEOTIDE SEQUENCE [LARGE SCALE GENOMIC DNA]</scope>
    <source>
        <strain evidence="1 2">SOSP1-30</strain>
    </source>
</reference>
<dbReference type="Proteomes" id="UP000654345">
    <property type="component" value="Unassembled WGS sequence"/>
</dbReference>
<dbReference type="EMBL" id="BNJG01000001">
    <property type="protein sequence ID" value="GHO55032.1"/>
    <property type="molecule type" value="Genomic_DNA"/>
</dbReference>
<dbReference type="PANTHER" id="PTHR33558:SF1">
    <property type="entry name" value="GLUTAREDOXIN-LIKE PROTEIN C5ORF63 HOMOLOG"/>
    <property type="match status" value="1"/>
</dbReference>
<proteinExistence type="predicted"/>
<dbReference type="InterPro" id="IPR008554">
    <property type="entry name" value="Glutaredoxin-like"/>
</dbReference>
<organism evidence="1 2">
    <name type="scientific">Ktedonobacter robiniae</name>
    <dbReference type="NCBI Taxonomy" id="2778365"/>
    <lineage>
        <taxon>Bacteria</taxon>
        <taxon>Bacillati</taxon>
        <taxon>Chloroflexota</taxon>
        <taxon>Ktedonobacteria</taxon>
        <taxon>Ktedonobacterales</taxon>
        <taxon>Ktedonobacteraceae</taxon>
        <taxon>Ktedonobacter</taxon>
    </lineage>
</organism>
<dbReference type="Gene3D" id="3.40.30.10">
    <property type="entry name" value="Glutaredoxin"/>
    <property type="match status" value="1"/>
</dbReference>
<dbReference type="SUPFAM" id="SSF52833">
    <property type="entry name" value="Thioredoxin-like"/>
    <property type="match status" value="1"/>
</dbReference>
<gene>
    <name evidence="1" type="ORF">KSB_35070</name>
</gene>
<dbReference type="InterPro" id="IPR036249">
    <property type="entry name" value="Thioredoxin-like_sf"/>
</dbReference>
<name>A0ABQ3URN6_9CHLR</name>
<dbReference type="RefSeq" id="WP_201371679.1">
    <property type="nucleotide sequence ID" value="NZ_BNJG01000001.1"/>
</dbReference>
<dbReference type="InterPro" id="IPR052565">
    <property type="entry name" value="Glutaredoxin-like_YDR286C"/>
</dbReference>
<sequence>MSEALPQALPKVILYTKAGCHLCDEARDILDEIASEVEFLLDEVDIRSDMALFEAYRYRIPVVVRDETILAEGRIEYETLASAFGV</sequence>
<keyword evidence="2" id="KW-1185">Reference proteome</keyword>
<dbReference type="Pfam" id="PF05768">
    <property type="entry name" value="Glrx-like"/>
    <property type="match status" value="1"/>
</dbReference>
<accession>A0ABQ3URN6</accession>
<dbReference type="PANTHER" id="PTHR33558">
    <property type="entry name" value="GLUTAREDOXIN-LIKE PROTEIN C5ORF63 HOMOLOG"/>
    <property type="match status" value="1"/>
</dbReference>